<dbReference type="SUPFAM" id="SSF143100">
    <property type="entry name" value="TTHA1013/TTHA0281-like"/>
    <property type="match status" value="1"/>
</dbReference>
<dbReference type="InterPro" id="IPR035069">
    <property type="entry name" value="TTHA1013/TTHA0281-like"/>
</dbReference>
<dbReference type="RefSeq" id="WP_006683275.1">
    <property type="nucleotide sequence ID" value="NZ_CAFB01000079.1"/>
</dbReference>
<proteinExistence type="predicted"/>
<dbReference type="EMBL" id="CAFB01000079">
    <property type="protein sequence ID" value="CCD30224.1"/>
    <property type="molecule type" value="Genomic_DNA"/>
</dbReference>
<gene>
    <name evidence="1" type="ORF">CAGGBEG34_590005</name>
</gene>
<dbReference type="Proteomes" id="UP000054051">
    <property type="component" value="Unassembled WGS sequence"/>
</dbReference>
<dbReference type="InterPro" id="IPR013321">
    <property type="entry name" value="Arc_rbn_hlx_hlx"/>
</dbReference>
<evidence type="ECO:0000313" key="2">
    <source>
        <dbReference type="Proteomes" id="UP000054051"/>
    </source>
</evidence>
<protein>
    <submittedName>
        <fullName evidence="1">HicB family protein</fullName>
    </submittedName>
</protein>
<keyword evidence="2" id="KW-1185">Reference proteome</keyword>
<dbReference type="OrthoDB" id="5297106at2"/>
<dbReference type="AlphaFoldDB" id="G2JBR9"/>
<reference evidence="1 2" key="1">
    <citation type="submission" date="2011-08" db="EMBL/GenBank/DDBJ databases">
        <title>The genome of the obligate endobacterium of an arbuscular mycorrhizal fungus reveals an interphylum network of nutritional interactions.</title>
        <authorList>
            <person name="Ghignone S."/>
            <person name="Salvioli A."/>
            <person name="Anca I."/>
            <person name="Lumini E."/>
            <person name="Ortu G."/>
            <person name="Petiti L."/>
            <person name="Cruveiller S."/>
            <person name="Bianciotto V."/>
            <person name="Piffanelli P."/>
            <person name="Lanfranco L."/>
            <person name="Bonfante P."/>
        </authorList>
    </citation>
    <scope>NUCLEOTIDE SEQUENCE [LARGE SCALE GENOMIC DNA]</scope>
    <source>
        <strain evidence="1 2">BEG34</strain>
    </source>
</reference>
<comment type="caution">
    <text evidence="1">The sequence shown here is derived from an EMBL/GenBank/DDBJ whole genome shotgun (WGS) entry which is preliminary data.</text>
</comment>
<dbReference type="SUPFAM" id="SSF47598">
    <property type="entry name" value="Ribbon-helix-helix"/>
    <property type="match status" value="1"/>
</dbReference>
<sequence length="110" mass="12575">MKPMTYKGYSARIEYSDEDDCFIGRLAGIRDIITFHGNFVEEVRHAFQEAVDFYLETCRQRNEAPQKPYSGKISLRISPNIHARMAMQADAAGKSINQWVAETLEHAIHA</sequence>
<name>G2JBR9_9BURK</name>
<dbReference type="InterPro" id="IPR008651">
    <property type="entry name" value="Uncharacterised_HicB"/>
</dbReference>
<organism evidence="1 2">
    <name type="scientific">Candidatus Glomeribacter gigasporarum BEG34</name>
    <dbReference type="NCBI Taxonomy" id="1070319"/>
    <lineage>
        <taxon>Bacteria</taxon>
        <taxon>Pseudomonadati</taxon>
        <taxon>Pseudomonadota</taxon>
        <taxon>Betaproteobacteria</taxon>
        <taxon>Burkholderiales</taxon>
        <taxon>Burkholderiaceae</taxon>
        <taxon>Candidatus Glomeribacter</taxon>
    </lineage>
</organism>
<dbReference type="eggNOG" id="COG4226">
    <property type="taxonomic scope" value="Bacteria"/>
</dbReference>
<dbReference type="GO" id="GO:0006355">
    <property type="term" value="P:regulation of DNA-templated transcription"/>
    <property type="evidence" value="ECO:0007669"/>
    <property type="project" value="InterPro"/>
</dbReference>
<dbReference type="Gene3D" id="1.10.1220.10">
    <property type="entry name" value="Met repressor-like"/>
    <property type="match status" value="1"/>
</dbReference>
<dbReference type="InterPro" id="IPR010985">
    <property type="entry name" value="Ribbon_hlx_hlx"/>
</dbReference>
<evidence type="ECO:0000313" key="1">
    <source>
        <dbReference type="EMBL" id="CCD30224.1"/>
    </source>
</evidence>
<accession>G2JBR9</accession>
<dbReference type="Pfam" id="PF05534">
    <property type="entry name" value="HicB"/>
    <property type="match status" value="1"/>
</dbReference>